<keyword evidence="6" id="KW-1185">Reference proteome</keyword>
<evidence type="ECO:0000256" key="3">
    <source>
        <dbReference type="SAM" id="Phobius"/>
    </source>
</evidence>
<name>A0A553N4L3_9TELE</name>
<keyword evidence="3" id="KW-0812">Transmembrane</keyword>
<comment type="similarity">
    <text evidence="2">Belongs to the MHC class I family.</text>
</comment>
<gene>
    <name evidence="5" type="ORF">DNTS_025783</name>
</gene>
<keyword evidence="3" id="KW-0472">Membrane</keyword>
<dbReference type="GO" id="GO:0009897">
    <property type="term" value="C:external side of plasma membrane"/>
    <property type="evidence" value="ECO:0007669"/>
    <property type="project" value="TreeGrafter"/>
</dbReference>
<accession>A0A553N4L3</accession>
<evidence type="ECO:0000256" key="2">
    <source>
        <dbReference type="RuleBase" id="RU004439"/>
    </source>
</evidence>
<dbReference type="STRING" id="623744.A0A553N4L3"/>
<keyword evidence="3" id="KW-1133">Transmembrane helix</keyword>
<dbReference type="Pfam" id="PF00129">
    <property type="entry name" value="MHC_I"/>
    <property type="match status" value="1"/>
</dbReference>
<dbReference type="PANTHER" id="PTHR16675">
    <property type="entry name" value="MHC CLASS I-RELATED"/>
    <property type="match status" value="1"/>
</dbReference>
<evidence type="ECO:0000313" key="6">
    <source>
        <dbReference type="Proteomes" id="UP000316079"/>
    </source>
</evidence>
<organism evidence="5 6">
    <name type="scientific">Danionella cerebrum</name>
    <dbReference type="NCBI Taxonomy" id="2873325"/>
    <lineage>
        <taxon>Eukaryota</taxon>
        <taxon>Metazoa</taxon>
        <taxon>Chordata</taxon>
        <taxon>Craniata</taxon>
        <taxon>Vertebrata</taxon>
        <taxon>Euteleostomi</taxon>
        <taxon>Actinopterygii</taxon>
        <taxon>Neopterygii</taxon>
        <taxon>Teleostei</taxon>
        <taxon>Ostariophysi</taxon>
        <taxon>Cypriniformes</taxon>
        <taxon>Danionidae</taxon>
        <taxon>Danioninae</taxon>
        <taxon>Danionella</taxon>
    </lineage>
</organism>
<dbReference type="Proteomes" id="UP000316079">
    <property type="component" value="Unassembled WGS sequence"/>
</dbReference>
<feature type="transmembrane region" description="Helical" evidence="3">
    <location>
        <begin position="305"/>
        <end position="323"/>
    </location>
</feature>
<evidence type="ECO:0000256" key="1">
    <source>
        <dbReference type="ARBA" id="ARBA00023180"/>
    </source>
</evidence>
<dbReference type="InterPro" id="IPR050208">
    <property type="entry name" value="MHC_class-I_related"/>
</dbReference>
<sequence>MALDRLLTNGSDLSSLLTVLRVFPLLPRDSSAPESGCVYVVIKVGASEISEKTQNSDSGNSNTQQWERRIMKFIFFFIYFEVVFSARHKLSTHYEGIIHEDKSSEFSAFTELDGERIYHYDSVTEKLIHGPEWMEEYSREESWRTDTEIMRQTHPIFLNNIHELMKRFKQTNGDHAYVRTYGCVWDDETKDTDHFDQYFYDTNDFIILDFRTLRYSSPLAEGQITVEKWNKEEIPIDYYKSECITWLKKFLQSKIHSRRIDHVDNMGTTMKKDLPEDPSKGDTALTLQDRVKQGNQETNNTQRSYWAVILACCWFFLPCFFLWS</sequence>
<dbReference type="InterPro" id="IPR001039">
    <property type="entry name" value="MHC_I_a_a1/a2"/>
</dbReference>
<proteinExistence type="inferred from homology"/>
<keyword evidence="1" id="KW-0325">Glycoprotein</keyword>
<dbReference type="Gene3D" id="3.30.500.10">
    <property type="entry name" value="MHC class I-like antigen recognition-like"/>
    <property type="match status" value="1"/>
</dbReference>
<dbReference type="InterPro" id="IPR037055">
    <property type="entry name" value="MHC_I-like_Ag-recog_sf"/>
</dbReference>
<reference evidence="5 6" key="1">
    <citation type="journal article" date="2019" name="Sci. Data">
        <title>Hybrid genome assembly and annotation of Danionella translucida.</title>
        <authorList>
            <person name="Kadobianskyi M."/>
            <person name="Schulze L."/>
            <person name="Schuelke M."/>
            <person name="Judkewitz B."/>
        </authorList>
    </citation>
    <scope>NUCLEOTIDE SEQUENCE [LARGE SCALE GENOMIC DNA]</scope>
    <source>
        <strain evidence="5 6">Bolton</strain>
    </source>
</reference>
<dbReference type="EMBL" id="SRMA01027057">
    <property type="protein sequence ID" value="TRY60370.1"/>
    <property type="molecule type" value="Genomic_DNA"/>
</dbReference>
<dbReference type="AlphaFoldDB" id="A0A553N4L3"/>
<protein>
    <recommendedName>
        <fullName evidence="4">MHC class I-like antigen recognition-like domain-containing protein</fullName>
    </recommendedName>
</protein>
<evidence type="ECO:0000259" key="4">
    <source>
        <dbReference type="Pfam" id="PF00129"/>
    </source>
</evidence>
<dbReference type="PRINTS" id="PR01638">
    <property type="entry name" value="MHCCLASSI"/>
</dbReference>
<dbReference type="InterPro" id="IPR011161">
    <property type="entry name" value="MHC_I-like_Ag-recog"/>
</dbReference>
<evidence type="ECO:0000313" key="5">
    <source>
        <dbReference type="EMBL" id="TRY60370.1"/>
    </source>
</evidence>
<dbReference type="OrthoDB" id="8936120at2759"/>
<dbReference type="GO" id="GO:0005615">
    <property type="term" value="C:extracellular space"/>
    <property type="evidence" value="ECO:0007669"/>
    <property type="project" value="TreeGrafter"/>
</dbReference>
<comment type="caution">
    <text evidence="5">The sequence shown here is derived from an EMBL/GenBank/DDBJ whole genome shotgun (WGS) entry which is preliminary data.</text>
</comment>
<feature type="domain" description="MHC class I-like antigen recognition-like" evidence="4">
    <location>
        <begin position="104"/>
        <end position="253"/>
    </location>
</feature>
<dbReference type="PANTHER" id="PTHR16675:SF237">
    <property type="entry name" value="MHC CLASS I ANTIGEN TRANSCRIPT VARIANT 1-RELATED"/>
    <property type="match status" value="1"/>
</dbReference>
<dbReference type="GO" id="GO:0006955">
    <property type="term" value="P:immune response"/>
    <property type="evidence" value="ECO:0007669"/>
    <property type="project" value="TreeGrafter"/>
</dbReference>
<dbReference type="InterPro" id="IPR011162">
    <property type="entry name" value="MHC_I/II-like_Ag-recog"/>
</dbReference>
<dbReference type="SUPFAM" id="SSF54452">
    <property type="entry name" value="MHC antigen-recognition domain"/>
    <property type="match status" value="1"/>
</dbReference>